<gene>
    <name evidence="1" type="ORF">METZ01_LOCUS444279</name>
</gene>
<accession>A0A382Z8L2</accession>
<feature type="non-terminal residue" evidence="1">
    <location>
        <position position="30"/>
    </location>
</feature>
<evidence type="ECO:0000313" key="1">
    <source>
        <dbReference type="EMBL" id="SVD91425.1"/>
    </source>
</evidence>
<reference evidence="1" key="1">
    <citation type="submission" date="2018-05" db="EMBL/GenBank/DDBJ databases">
        <authorList>
            <person name="Lanie J.A."/>
            <person name="Ng W.-L."/>
            <person name="Kazmierczak K.M."/>
            <person name="Andrzejewski T.M."/>
            <person name="Davidsen T.M."/>
            <person name="Wayne K.J."/>
            <person name="Tettelin H."/>
            <person name="Glass J.I."/>
            <person name="Rusch D."/>
            <person name="Podicherti R."/>
            <person name="Tsui H.-C.T."/>
            <person name="Winkler M.E."/>
        </authorList>
    </citation>
    <scope>NUCLEOTIDE SEQUENCE</scope>
</reference>
<organism evidence="1">
    <name type="scientific">marine metagenome</name>
    <dbReference type="NCBI Taxonomy" id="408172"/>
    <lineage>
        <taxon>unclassified sequences</taxon>
        <taxon>metagenomes</taxon>
        <taxon>ecological metagenomes</taxon>
    </lineage>
</organism>
<protein>
    <submittedName>
        <fullName evidence="1">Uncharacterized protein</fullName>
    </submittedName>
</protein>
<proteinExistence type="predicted"/>
<sequence>LPSVPQPYSAYGRNRRRMRWICEWGTERVL</sequence>
<dbReference type="EMBL" id="UINC01181638">
    <property type="protein sequence ID" value="SVD91425.1"/>
    <property type="molecule type" value="Genomic_DNA"/>
</dbReference>
<feature type="non-terminal residue" evidence="1">
    <location>
        <position position="1"/>
    </location>
</feature>
<name>A0A382Z8L2_9ZZZZ</name>
<dbReference type="AlphaFoldDB" id="A0A382Z8L2"/>